<feature type="region of interest" description="Disordered" evidence="1">
    <location>
        <begin position="133"/>
        <end position="160"/>
    </location>
</feature>
<evidence type="ECO:0000259" key="2">
    <source>
        <dbReference type="Pfam" id="PF13391"/>
    </source>
</evidence>
<dbReference type="OMA" id="PEPYGKQ"/>
<dbReference type="InterPro" id="IPR003615">
    <property type="entry name" value="HNH_nuc"/>
</dbReference>
<name>A0A1M2V2D3_TRAPU</name>
<feature type="domain" description="HNH nuclease" evidence="2">
    <location>
        <begin position="123"/>
        <end position="190"/>
    </location>
</feature>
<organism evidence="3 4">
    <name type="scientific">Trametes pubescens</name>
    <name type="common">White-rot fungus</name>
    <dbReference type="NCBI Taxonomy" id="154538"/>
    <lineage>
        <taxon>Eukaryota</taxon>
        <taxon>Fungi</taxon>
        <taxon>Dikarya</taxon>
        <taxon>Basidiomycota</taxon>
        <taxon>Agaricomycotina</taxon>
        <taxon>Agaricomycetes</taxon>
        <taxon>Polyporales</taxon>
        <taxon>Polyporaceae</taxon>
        <taxon>Trametes</taxon>
    </lineage>
</organism>
<evidence type="ECO:0000313" key="3">
    <source>
        <dbReference type="EMBL" id="OJT01761.1"/>
    </source>
</evidence>
<reference evidence="3 4" key="1">
    <citation type="submission" date="2016-10" db="EMBL/GenBank/DDBJ databases">
        <title>Genome sequence of the basidiomycete white-rot fungus Trametes pubescens.</title>
        <authorList>
            <person name="Makela M.R."/>
            <person name="Granchi Z."/>
            <person name="Peng M."/>
            <person name="De Vries R.P."/>
            <person name="Grigoriev I."/>
            <person name="Riley R."/>
            <person name="Hilden K."/>
        </authorList>
    </citation>
    <scope>NUCLEOTIDE SEQUENCE [LARGE SCALE GENOMIC DNA]</scope>
    <source>
        <strain evidence="3 4">FBCC735</strain>
    </source>
</reference>
<accession>A0A1M2V2D3</accession>
<dbReference type="STRING" id="154538.A0A1M2V2D3"/>
<proteinExistence type="predicted"/>
<keyword evidence="4" id="KW-1185">Reference proteome</keyword>
<dbReference type="AlphaFoldDB" id="A0A1M2V2D3"/>
<evidence type="ECO:0000256" key="1">
    <source>
        <dbReference type="SAM" id="MobiDB-lite"/>
    </source>
</evidence>
<gene>
    <name evidence="3" type="ORF">TRAPUB_7817</name>
</gene>
<protein>
    <recommendedName>
        <fullName evidence="2">HNH nuclease domain-containing protein</fullName>
    </recommendedName>
</protein>
<dbReference type="OrthoDB" id="2142759at2759"/>
<sequence>MNIRVFSDLLSAPGFYQYGSVTWKMFFSWLKLLFDTTDPWIIVGGDRFVPVQQVFPRPPLSLSRVLTRAVLDHTPLHVKLVDAVARRRQGVTGRVRKGEMNLQHARDRDRKCMSAGAEMSWSRLQAAHVFSSSHLNQQHPHTRDSSPCPSPPDALGRPGIAHHKSASLQNMLLLRENLHNAWADYEFGVDPDNGYTITPFVTGHEDLAGLVLQVDDISDPETRPLDEPLRDHFLQGLLKHVKGCGERHWDFRTGALDLSDKDVWGTDEGKGRLETELDNRLFDHRLMQA</sequence>
<dbReference type="Proteomes" id="UP000184267">
    <property type="component" value="Unassembled WGS sequence"/>
</dbReference>
<dbReference type="Pfam" id="PF13391">
    <property type="entry name" value="HNH_2"/>
    <property type="match status" value="1"/>
</dbReference>
<comment type="caution">
    <text evidence="3">The sequence shown here is derived from an EMBL/GenBank/DDBJ whole genome shotgun (WGS) entry which is preliminary data.</text>
</comment>
<dbReference type="EMBL" id="MNAD01001723">
    <property type="protein sequence ID" value="OJT01761.1"/>
    <property type="molecule type" value="Genomic_DNA"/>
</dbReference>
<evidence type="ECO:0000313" key="4">
    <source>
        <dbReference type="Proteomes" id="UP000184267"/>
    </source>
</evidence>